<keyword evidence="1" id="KW-0808">Transferase</keyword>
<keyword evidence="2" id="KW-0547">Nucleotide-binding</keyword>
<reference evidence="6" key="1">
    <citation type="submission" date="2019-08" db="EMBL/GenBank/DDBJ databases">
        <authorList>
            <person name="Kucharzyk K."/>
            <person name="Murdoch R.W."/>
            <person name="Higgins S."/>
            <person name="Loffler F."/>
        </authorList>
    </citation>
    <scope>NUCLEOTIDE SEQUENCE</scope>
</reference>
<dbReference type="GO" id="GO:0004788">
    <property type="term" value="F:thiamine diphosphokinase activity"/>
    <property type="evidence" value="ECO:0007669"/>
    <property type="project" value="InterPro"/>
</dbReference>
<evidence type="ECO:0000256" key="2">
    <source>
        <dbReference type="ARBA" id="ARBA00022741"/>
    </source>
</evidence>
<dbReference type="GO" id="GO:0009229">
    <property type="term" value="P:thiamine diphosphate biosynthetic process"/>
    <property type="evidence" value="ECO:0007669"/>
    <property type="project" value="InterPro"/>
</dbReference>
<evidence type="ECO:0000256" key="1">
    <source>
        <dbReference type="ARBA" id="ARBA00022679"/>
    </source>
</evidence>
<name>A0A645CML3_9ZZZZ</name>
<dbReference type="SUPFAM" id="SSF63999">
    <property type="entry name" value="Thiamin pyrophosphokinase, catalytic domain"/>
    <property type="match status" value="1"/>
</dbReference>
<dbReference type="PANTHER" id="PTHR41299">
    <property type="entry name" value="THIAMINE PYROPHOSPHOKINASE"/>
    <property type="match status" value="1"/>
</dbReference>
<evidence type="ECO:0000256" key="3">
    <source>
        <dbReference type="ARBA" id="ARBA00022777"/>
    </source>
</evidence>
<dbReference type="Pfam" id="PF04263">
    <property type="entry name" value="TPK_catalytic"/>
    <property type="match status" value="1"/>
</dbReference>
<evidence type="ECO:0000256" key="4">
    <source>
        <dbReference type="ARBA" id="ARBA00022840"/>
    </source>
</evidence>
<protein>
    <recommendedName>
        <fullName evidence="5">Thiamin pyrophosphokinase catalytic domain-containing protein</fullName>
    </recommendedName>
</protein>
<dbReference type="AlphaFoldDB" id="A0A645CML3"/>
<dbReference type="InterPro" id="IPR036759">
    <property type="entry name" value="TPK_catalytic_sf"/>
</dbReference>
<evidence type="ECO:0000313" key="6">
    <source>
        <dbReference type="EMBL" id="MPM78183.1"/>
    </source>
</evidence>
<sequence length="106" mass="11841">MKRVVILADGEFPVHETPLSILKQSEYLVCCDGAAKKCIEYGYNPDAIVGDMDSLDDEFKSRYKSIIHQSDCQETNDLTKSVEFVTANSPSEIVILGLQASERIIR</sequence>
<organism evidence="6">
    <name type="scientific">bioreactor metagenome</name>
    <dbReference type="NCBI Taxonomy" id="1076179"/>
    <lineage>
        <taxon>unclassified sequences</taxon>
        <taxon>metagenomes</taxon>
        <taxon>ecological metagenomes</taxon>
    </lineage>
</organism>
<dbReference type="InterPro" id="IPR053149">
    <property type="entry name" value="TPK"/>
</dbReference>
<proteinExistence type="predicted"/>
<comment type="caution">
    <text evidence="6">The sequence shown here is derived from an EMBL/GenBank/DDBJ whole genome shotgun (WGS) entry which is preliminary data.</text>
</comment>
<gene>
    <name evidence="6" type="ORF">SDC9_125194</name>
</gene>
<dbReference type="EMBL" id="VSSQ01028455">
    <property type="protein sequence ID" value="MPM78183.1"/>
    <property type="molecule type" value="Genomic_DNA"/>
</dbReference>
<feature type="domain" description="Thiamin pyrophosphokinase catalytic" evidence="5">
    <location>
        <begin position="21"/>
        <end position="98"/>
    </location>
</feature>
<dbReference type="InterPro" id="IPR007371">
    <property type="entry name" value="TPK_catalytic"/>
</dbReference>
<dbReference type="GO" id="GO:0016301">
    <property type="term" value="F:kinase activity"/>
    <property type="evidence" value="ECO:0007669"/>
    <property type="project" value="UniProtKB-KW"/>
</dbReference>
<dbReference type="Gene3D" id="3.40.50.10240">
    <property type="entry name" value="Thiamin pyrophosphokinase, catalytic domain"/>
    <property type="match status" value="1"/>
</dbReference>
<dbReference type="GO" id="GO:0005524">
    <property type="term" value="F:ATP binding"/>
    <property type="evidence" value="ECO:0007669"/>
    <property type="project" value="UniProtKB-KW"/>
</dbReference>
<keyword evidence="3" id="KW-0418">Kinase</keyword>
<accession>A0A645CML3</accession>
<evidence type="ECO:0000259" key="5">
    <source>
        <dbReference type="Pfam" id="PF04263"/>
    </source>
</evidence>
<dbReference type="PANTHER" id="PTHR41299:SF1">
    <property type="entry name" value="THIAMINE PYROPHOSPHOKINASE"/>
    <property type="match status" value="1"/>
</dbReference>
<keyword evidence="4" id="KW-0067">ATP-binding</keyword>